<keyword evidence="5" id="KW-0863">Zinc-finger</keyword>
<accession>A0A6A6WYC3</accession>
<feature type="compositionally biased region" description="Basic and acidic residues" evidence="8">
    <location>
        <begin position="315"/>
        <end position="324"/>
    </location>
</feature>
<proteinExistence type="inferred from homology"/>
<evidence type="ECO:0000313" key="10">
    <source>
        <dbReference type="EMBL" id="KAF2789230.1"/>
    </source>
</evidence>
<keyword evidence="4" id="KW-0677">Repeat</keyword>
<dbReference type="GO" id="GO:0005737">
    <property type="term" value="C:cytoplasm"/>
    <property type="evidence" value="ECO:0007669"/>
    <property type="project" value="TreeGrafter"/>
</dbReference>
<keyword evidence="3" id="KW-0479">Metal-binding</keyword>
<evidence type="ECO:0000256" key="6">
    <source>
        <dbReference type="ARBA" id="ARBA00022833"/>
    </source>
</evidence>
<sequence length="542" mass="58294">MGVDFSNGSPLASALQGLVQPKLVEFGWTTGGDDTQIFEYILLMLANEKNEAQIASELSNDLLDLGPENVETQQFAHWLFEQIDLVSRQLNGQPAGAADAAHLTAAQQDGASNDTTLSAQDAEMDGVTEPAQGNIPTGPKAMRNGSGASSKPGRAGGRLLNNLNKQMSNDDPLHRVRGSQGSGRINSHSREPPKGPRGLNVGRGIAAMANGRGMGTLGSVNMGPGPGPGPGPGAMNGMNGMGMNNMGAGAMAGMPMQPMGPNGMPGMLNAQQQMALMQMYEQQAQMMQQIFSGGAPAPYVNPNFQQGNRNGHKKPLNERMDRSSRNKQGLPPSTKFTKDSHDTTMTDGPTAENGEGSAMDIEGGRPDPFTVMCKYNLRCTKTDCPFVHQSPAAPEGTPVDMKDTCTYGATCTNKKCVGRHSSPAYRYQAEQECAFYPNCRDMANCPYKHPTMPPCRNGADCTTPNCKFWHNTIMCKFAPCTNFRCPFKHVEGQKKTFKDKVWVAGKNGEEASKEHVSERKFVEDEGVEELIIPGKANEDIEI</sequence>
<evidence type="ECO:0000256" key="2">
    <source>
        <dbReference type="ARBA" id="ARBA00008423"/>
    </source>
</evidence>
<evidence type="ECO:0000256" key="1">
    <source>
        <dbReference type="ARBA" id="ARBA00004123"/>
    </source>
</evidence>
<evidence type="ECO:0000259" key="9">
    <source>
        <dbReference type="Pfam" id="PF22683"/>
    </source>
</evidence>
<gene>
    <name evidence="10" type="ORF">K505DRAFT_284771</name>
</gene>
<dbReference type="EMBL" id="MU002153">
    <property type="protein sequence ID" value="KAF2789230.1"/>
    <property type="molecule type" value="Genomic_DNA"/>
</dbReference>
<dbReference type="AlphaFoldDB" id="A0A6A6WYC3"/>
<dbReference type="GO" id="GO:0008270">
    <property type="term" value="F:zinc ion binding"/>
    <property type="evidence" value="ECO:0007669"/>
    <property type="project" value="UniProtKB-KW"/>
</dbReference>
<organism evidence="10 11">
    <name type="scientific">Melanomma pulvis-pyrius CBS 109.77</name>
    <dbReference type="NCBI Taxonomy" id="1314802"/>
    <lineage>
        <taxon>Eukaryota</taxon>
        <taxon>Fungi</taxon>
        <taxon>Dikarya</taxon>
        <taxon>Ascomycota</taxon>
        <taxon>Pezizomycotina</taxon>
        <taxon>Dothideomycetes</taxon>
        <taxon>Pleosporomycetidae</taxon>
        <taxon>Pleosporales</taxon>
        <taxon>Melanommataceae</taxon>
        <taxon>Melanomma</taxon>
    </lineage>
</organism>
<dbReference type="GO" id="GO:0043488">
    <property type="term" value="P:regulation of mRNA stability"/>
    <property type="evidence" value="ECO:0007669"/>
    <property type="project" value="InterPro"/>
</dbReference>
<comment type="subcellular location">
    <subcellularLocation>
        <location evidence="1">Nucleus</location>
    </subcellularLocation>
</comment>
<evidence type="ECO:0000256" key="3">
    <source>
        <dbReference type="ARBA" id="ARBA00022723"/>
    </source>
</evidence>
<dbReference type="InterPro" id="IPR055046">
    <property type="entry name" value="Nab2-like_Znf-CCCH"/>
</dbReference>
<evidence type="ECO:0000256" key="4">
    <source>
        <dbReference type="ARBA" id="ARBA00022737"/>
    </source>
</evidence>
<feature type="domain" description="Nab2-like CCCH zinc finger" evidence="9">
    <location>
        <begin position="475"/>
        <end position="494"/>
    </location>
</feature>
<evidence type="ECO:0000256" key="7">
    <source>
        <dbReference type="ARBA" id="ARBA00023242"/>
    </source>
</evidence>
<evidence type="ECO:0000256" key="8">
    <source>
        <dbReference type="SAM" id="MobiDB-lite"/>
    </source>
</evidence>
<dbReference type="Gene3D" id="4.10.1000.40">
    <property type="match status" value="1"/>
</dbReference>
<feature type="region of interest" description="Disordered" evidence="8">
    <location>
        <begin position="297"/>
        <end position="363"/>
    </location>
</feature>
<dbReference type="InterPro" id="IPR040366">
    <property type="entry name" value="Nab2/ZC3H14"/>
</dbReference>
<dbReference type="Proteomes" id="UP000799757">
    <property type="component" value="Unassembled WGS sequence"/>
</dbReference>
<dbReference type="OrthoDB" id="438553at2759"/>
<evidence type="ECO:0000256" key="5">
    <source>
        <dbReference type="ARBA" id="ARBA00022771"/>
    </source>
</evidence>
<dbReference type="PANTHER" id="PTHR14738">
    <property type="entry name" value="ZINC FINGER CCCH DOMAIN-CONTAINING PROTEIN 14"/>
    <property type="match status" value="1"/>
</dbReference>
<name>A0A6A6WYC3_9PLEO</name>
<protein>
    <recommendedName>
        <fullName evidence="9">Nab2-like CCCH zinc finger domain-containing protein</fullName>
    </recommendedName>
</protein>
<dbReference type="Gene3D" id="4.10.1000.30">
    <property type="match status" value="1"/>
</dbReference>
<keyword evidence="6" id="KW-0862">Zinc</keyword>
<dbReference type="GO" id="GO:0008143">
    <property type="term" value="F:poly(A) binding"/>
    <property type="evidence" value="ECO:0007669"/>
    <property type="project" value="InterPro"/>
</dbReference>
<dbReference type="Pfam" id="PF22683">
    <property type="entry name" value="Nab2-like_zf-CCCH"/>
    <property type="match status" value="1"/>
</dbReference>
<keyword evidence="7" id="KW-0539">Nucleus</keyword>
<keyword evidence="11" id="KW-1185">Reference proteome</keyword>
<dbReference type="Pfam" id="PF14608">
    <property type="entry name" value="zf-CCCH_2"/>
    <property type="match status" value="4"/>
</dbReference>
<comment type="similarity">
    <text evidence="2">Belongs to the ZC3H14 family.</text>
</comment>
<dbReference type="GO" id="GO:0005634">
    <property type="term" value="C:nucleus"/>
    <property type="evidence" value="ECO:0007669"/>
    <property type="project" value="UniProtKB-SubCell"/>
</dbReference>
<evidence type="ECO:0000313" key="11">
    <source>
        <dbReference type="Proteomes" id="UP000799757"/>
    </source>
</evidence>
<reference evidence="10" key="1">
    <citation type="journal article" date="2020" name="Stud. Mycol.">
        <title>101 Dothideomycetes genomes: a test case for predicting lifestyles and emergence of pathogens.</title>
        <authorList>
            <person name="Haridas S."/>
            <person name="Albert R."/>
            <person name="Binder M."/>
            <person name="Bloem J."/>
            <person name="Labutti K."/>
            <person name="Salamov A."/>
            <person name="Andreopoulos B."/>
            <person name="Baker S."/>
            <person name="Barry K."/>
            <person name="Bills G."/>
            <person name="Bluhm B."/>
            <person name="Cannon C."/>
            <person name="Castanera R."/>
            <person name="Culley D."/>
            <person name="Daum C."/>
            <person name="Ezra D."/>
            <person name="Gonzalez J."/>
            <person name="Henrissat B."/>
            <person name="Kuo A."/>
            <person name="Liang C."/>
            <person name="Lipzen A."/>
            <person name="Lutzoni F."/>
            <person name="Magnuson J."/>
            <person name="Mondo S."/>
            <person name="Nolan M."/>
            <person name="Ohm R."/>
            <person name="Pangilinan J."/>
            <person name="Park H.-J."/>
            <person name="Ramirez L."/>
            <person name="Alfaro M."/>
            <person name="Sun H."/>
            <person name="Tritt A."/>
            <person name="Yoshinaga Y."/>
            <person name="Zwiers L.-H."/>
            <person name="Turgeon B."/>
            <person name="Goodwin S."/>
            <person name="Spatafora J."/>
            <person name="Crous P."/>
            <person name="Grigoriev I."/>
        </authorList>
    </citation>
    <scope>NUCLEOTIDE SEQUENCE</scope>
    <source>
        <strain evidence="10">CBS 109.77</strain>
    </source>
</reference>
<dbReference type="PANTHER" id="PTHR14738:SF29">
    <property type="entry name" value="ZINC FINGER CCCH DOMAIN-CONTAINING PROTEIN 14"/>
    <property type="match status" value="1"/>
</dbReference>
<feature type="region of interest" description="Disordered" evidence="8">
    <location>
        <begin position="127"/>
        <end position="200"/>
    </location>
</feature>